<dbReference type="EMBL" id="JANPWB010000009">
    <property type="protein sequence ID" value="KAJ1149347.1"/>
    <property type="molecule type" value="Genomic_DNA"/>
</dbReference>
<reference evidence="2" key="1">
    <citation type="journal article" date="2022" name="bioRxiv">
        <title>Sequencing and chromosome-scale assembly of the giantPleurodeles waltlgenome.</title>
        <authorList>
            <person name="Brown T."/>
            <person name="Elewa A."/>
            <person name="Iarovenko S."/>
            <person name="Subramanian E."/>
            <person name="Araus A.J."/>
            <person name="Petzold A."/>
            <person name="Susuki M."/>
            <person name="Suzuki K.-i.T."/>
            <person name="Hayashi T."/>
            <person name="Toyoda A."/>
            <person name="Oliveira C."/>
            <person name="Osipova E."/>
            <person name="Leigh N.D."/>
            <person name="Simon A."/>
            <person name="Yun M.H."/>
        </authorList>
    </citation>
    <scope>NUCLEOTIDE SEQUENCE</scope>
    <source>
        <strain evidence="2">20211129_DDA</strain>
        <tissue evidence="2">Liver</tissue>
    </source>
</reference>
<dbReference type="AlphaFoldDB" id="A0AAV7RBY1"/>
<feature type="compositionally biased region" description="Basic and acidic residues" evidence="1">
    <location>
        <begin position="54"/>
        <end position="81"/>
    </location>
</feature>
<comment type="caution">
    <text evidence="2">The sequence shown here is derived from an EMBL/GenBank/DDBJ whole genome shotgun (WGS) entry which is preliminary data.</text>
</comment>
<name>A0AAV7RBY1_PLEWA</name>
<protein>
    <submittedName>
        <fullName evidence="2">Uncharacterized protein</fullName>
    </submittedName>
</protein>
<accession>A0AAV7RBY1</accession>
<dbReference type="Proteomes" id="UP001066276">
    <property type="component" value="Chromosome 5"/>
</dbReference>
<gene>
    <name evidence="2" type="ORF">NDU88_002157</name>
</gene>
<feature type="region of interest" description="Disordered" evidence="1">
    <location>
        <begin position="1"/>
        <end position="99"/>
    </location>
</feature>
<feature type="compositionally biased region" description="Basic and acidic residues" evidence="1">
    <location>
        <begin position="1"/>
        <end position="19"/>
    </location>
</feature>
<keyword evidence="3" id="KW-1185">Reference proteome</keyword>
<sequence>MRVTEMAKKREEKPERECAGELEEETCTGTEDERRTESEAEGEPSRRRMFARTRSKEEGNQTQREAWKKVRRPNGDPEEIRATPSRPWRGVAYTGTIVP</sequence>
<proteinExistence type="predicted"/>
<evidence type="ECO:0000256" key="1">
    <source>
        <dbReference type="SAM" id="MobiDB-lite"/>
    </source>
</evidence>
<organism evidence="2 3">
    <name type="scientific">Pleurodeles waltl</name>
    <name type="common">Iberian ribbed newt</name>
    <dbReference type="NCBI Taxonomy" id="8319"/>
    <lineage>
        <taxon>Eukaryota</taxon>
        <taxon>Metazoa</taxon>
        <taxon>Chordata</taxon>
        <taxon>Craniata</taxon>
        <taxon>Vertebrata</taxon>
        <taxon>Euteleostomi</taxon>
        <taxon>Amphibia</taxon>
        <taxon>Batrachia</taxon>
        <taxon>Caudata</taxon>
        <taxon>Salamandroidea</taxon>
        <taxon>Salamandridae</taxon>
        <taxon>Pleurodelinae</taxon>
        <taxon>Pleurodeles</taxon>
    </lineage>
</organism>
<evidence type="ECO:0000313" key="3">
    <source>
        <dbReference type="Proteomes" id="UP001066276"/>
    </source>
</evidence>
<feature type="compositionally biased region" description="Basic and acidic residues" evidence="1">
    <location>
        <begin position="31"/>
        <end position="46"/>
    </location>
</feature>
<evidence type="ECO:0000313" key="2">
    <source>
        <dbReference type="EMBL" id="KAJ1149347.1"/>
    </source>
</evidence>